<organism evidence="1 2">
    <name type="scientific">Enterobacter cancerogenus</name>
    <dbReference type="NCBI Taxonomy" id="69218"/>
    <lineage>
        <taxon>Bacteria</taxon>
        <taxon>Pseudomonadati</taxon>
        <taxon>Pseudomonadota</taxon>
        <taxon>Gammaproteobacteria</taxon>
        <taxon>Enterobacterales</taxon>
        <taxon>Enterobacteriaceae</taxon>
        <taxon>Enterobacter</taxon>
        <taxon>Enterobacter cloacae complex</taxon>
    </lineage>
</organism>
<name>A0A484Z5Z0_9ENTR</name>
<evidence type="ECO:0000313" key="1">
    <source>
        <dbReference type="EMBL" id="VFS43807.1"/>
    </source>
</evidence>
<protein>
    <submittedName>
        <fullName evidence="1">Uncharacterized protein</fullName>
    </submittedName>
</protein>
<gene>
    <name evidence="1" type="ORF">NCTC12126_05072</name>
</gene>
<dbReference type="EMBL" id="CAADIW010000069">
    <property type="protein sequence ID" value="VFS43807.1"/>
    <property type="molecule type" value="Genomic_DNA"/>
</dbReference>
<reference evidence="1 2" key="1">
    <citation type="submission" date="2019-03" db="EMBL/GenBank/DDBJ databases">
        <authorList>
            <consortium name="Pathogen Informatics"/>
        </authorList>
    </citation>
    <scope>NUCLEOTIDE SEQUENCE [LARGE SCALE GENOMIC DNA]</scope>
    <source>
        <strain evidence="1 2">NCTC12126</strain>
    </source>
</reference>
<accession>A0A484Z5Z0</accession>
<dbReference type="AlphaFoldDB" id="A0A484Z5Z0"/>
<proteinExistence type="predicted"/>
<evidence type="ECO:0000313" key="2">
    <source>
        <dbReference type="Proteomes" id="UP000351155"/>
    </source>
</evidence>
<sequence>MKPSYEELEARCAALAADNAGLKAASSCLVSEYMMNKGTDSEFIACITPSKKTIGTGGTWDMWRHLDMVLDTTPATDAFLAEVRAQGVDVAIEHLINKFEGTGRIGVPVMALEWLAQELRKGVQS</sequence>
<dbReference type="Proteomes" id="UP000351155">
    <property type="component" value="Unassembled WGS sequence"/>
</dbReference>